<name>A0A0H3B2Y5_YERPY</name>
<accession>A0A0H3B2Y5</accession>
<dbReference type="EMBL" id="CP000950">
    <property type="protein sequence ID" value="ACA67526.1"/>
    <property type="molecule type" value="Genomic_DNA"/>
</dbReference>
<organism evidence="2">
    <name type="scientific">Yersinia pseudotuberculosis serotype O:3 (strain YPIII)</name>
    <dbReference type="NCBI Taxonomy" id="502800"/>
    <lineage>
        <taxon>Bacteria</taxon>
        <taxon>Pseudomonadati</taxon>
        <taxon>Pseudomonadota</taxon>
        <taxon>Gammaproteobacteria</taxon>
        <taxon>Enterobacterales</taxon>
        <taxon>Yersiniaceae</taxon>
        <taxon>Yersinia</taxon>
    </lineage>
</organism>
<evidence type="ECO:0000256" key="1">
    <source>
        <dbReference type="SAM" id="MobiDB-lite"/>
    </source>
</evidence>
<gene>
    <name evidence="2" type="ordered locus">YPK_1228</name>
</gene>
<evidence type="ECO:0000313" key="2">
    <source>
        <dbReference type="EMBL" id="ACA67526.1"/>
    </source>
</evidence>
<dbReference type="PATRIC" id="fig|502800.11.peg.1863"/>
<proteinExistence type="predicted"/>
<feature type="region of interest" description="Disordered" evidence="1">
    <location>
        <begin position="84"/>
        <end position="122"/>
    </location>
</feature>
<dbReference type="AlphaFoldDB" id="A0A0H3B2Y5"/>
<dbReference type="RefSeq" id="WP_012303815.1">
    <property type="nucleotide sequence ID" value="NZ_CP009792.1"/>
</dbReference>
<dbReference type="KEGG" id="ypy:YPK_1228"/>
<reference evidence="2" key="1">
    <citation type="submission" date="2008-02" db="EMBL/GenBank/DDBJ databases">
        <title>Complete sequence of Yersinia pseudotuberculosis YPIII.</title>
        <authorList>
            <consortium name="US DOE Joint Genome Institute"/>
            <person name="Challacombe J.F."/>
            <person name="Bruce D."/>
            <person name="Detter J.C."/>
            <person name="Green L."/>
            <person name="Land M."/>
            <person name="Munk C."/>
            <person name="Lindler L.E."/>
            <person name="Nikolich M.P."/>
            <person name="Brettin T."/>
        </authorList>
    </citation>
    <scope>NUCLEOTIDE SEQUENCE</scope>
    <source>
        <strain evidence="2">YPIII</strain>
    </source>
</reference>
<protein>
    <submittedName>
        <fullName evidence="2">Uncharacterized protein</fullName>
    </submittedName>
</protein>
<sequence>MHYVFSTISTDVKYTFYGQSANDMPAIEHTITIKGGANVATKNLITPRGVMTAVEDADIDMLNTHPVFLRHKKNGFVHVEAKPAAADDVASDMEPRDESAPLIDDDFTGDEKPPTTSKAKKN</sequence>